<dbReference type="Proteomes" id="UP001437256">
    <property type="component" value="Unassembled WGS sequence"/>
</dbReference>
<keyword evidence="3" id="KW-1185">Reference proteome</keyword>
<dbReference type="Gene3D" id="3.40.1210.10">
    <property type="entry name" value="Survival protein SurE-like phosphatase/nucleotidase"/>
    <property type="match status" value="1"/>
</dbReference>
<gene>
    <name evidence="2" type="ORF">AAF712_000910</name>
</gene>
<dbReference type="InterPro" id="IPR027746">
    <property type="entry name" value="TTL"/>
</dbReference>
<evidence type="ECO:0000313" key="3">
    <source>
        <dbReference type="Proteomes" id="UP001437256"/>
    </source>
</evidence>
<protein>
    <submittedName>
        <fullName evidence="2">Uncharacterized protein</fullName>
    </submittedName>
</protein>
<dbReference type="EMBL" id="JBBXMP010000002">
    <property type="protein sequence ID" value="KAL0071987.1"/>
    <property type="molecule type" value="Genomic_DNA"/>
</dbReference>
<feature type="compositionally biased region" description="Polar residues" evidence="1">
    <location>
        <begin position="115"/>
        <end position="128"/>
    </location>
</feature>
<dbReference type="PANTHER" id="PTHR47551">
    <property type="entry name" value="TUBULIN--TYROSINE LIGASE PBY1-RELATED"/>
    <property type="match status" value="1"/>
</dbReference>
<feature type="region of interest" description="Disordered" evidence="1">
    <location>
        <begin position="100"/>
        <end position="128"/>
    </location>
</feature>
<dbReference type="PANTHER" id="PTHR47551:SF1">
    <property type="entry name" value="TUBULIN--TYROSINE LIGASE PBY1-RELATED"/>
    <property type="match status" value="1"/>
</dbReference>
<proteinExistence type="predicted"/>
<sequence>MSSSLSKVRSIAVSYGLVLHPTPDTLSDPAHSLAINIINHLWQNWGVDDGGLRQSEVDLYNVNIPLIMDLMAEGGLPIYWTTIWRSSYGQLFKQIPPEKSGHRLQVNPAGPDAGSSHSEPVQNTSPPTGSLVFKWSPRMEGLITPSSSSLIVGSDGWAINEGAVSVTPLRASFAEPPQDLDEEDIESRRWKIKL</sequence>
<dbReference type="InterPro" id="IPR036523">
    <property type="entry name" value="SurE-like_sf"/>
</dbReference>
<comment type="caution">
    <text evidence="2">The sequence shown here is derived from an EMBL/GenBank/DDBJ whole genome shotgun (WGS) entry which is preliminary data.</text>
</comment>
<organism evidence="2 3">
    <name type="scientific">Marasmius tenuissimus</name>
    <dbReference type="NCBI Taxonomy" id="585030"/>
    <lineage>
        <taxon>Eukaryota</taxon>
        <taxon>Fungi</taxon>
        <taxon>Dikarya</taxon>
        <taxon>Basidiomycota</taxon>
        <taxon>Agaricomycotina</taxon>
        <taxon>Agaricomycetes</taxon>
        <taxon>Agaricomycetidae</taxon>
        <taxon>Agaricales</taxon>
        <taxon>Marasmiineae</taxon>
        <taxon>Marasmiaceae</taxon>
        <taxon>Marasmius</taxon>
    </lineage>
</organism>
<reference evidence="2 3" key="1">
    <citation type="submission" date="2024-05" db="EMBL/GenBank/DDBJ databases">
        <title>A draft genome resource for the thread blight pathogen Marasmius tenuissimus strain MS-2.</title>
        <authorList>
            <person name="Yulfo-Soto G.E."/>
            <person name="Baruah I.K."/>
            <person name="Amoako-Attah I."/>
            <person name="Bukari Y."/>
            <person name="Meinhardt L.W."/>
            <person name="Bailey B.A."/>
            <person name="Cohen S.P."/>
        </authorList>
    </citation>
    <scope>NUCLEOTIDE SEQUENCE [LARGE SCALE GENOMIC DNA]</scope>
    <source>
        <strain evidence="2 3">MS-2</strain>
    </source>
</reference>
<evidence type="ECO:0000313" key="2">
    <source>
        <dbReference type="EMBL" id="KAL0071987.1"/>
    </source>
</evidence>
<name>A0ABR3ADI2_9AGAR</name>
<evidence type="ECO:0000256" key="1">
    <source>
        <dbReference type="SAM" id="MobiDB-lite"/>
    </source>
</evidence>
<dbReference type="SUPFAM" id="SSF64167">
    <property type="entry name" value="SurE-like"/>
    <property type="match status" value="1"/>
</dbReference>
<accession>A0ABR3ADI2</accession>